<organism evidence="1 2">
    <name type="scientific">Rhodovastum atsumiense</name>
    <dbReference type="NCBI Taxonomy" id="504468"/>
    <lineage>
        <taxon>Bacteria</taxon>
        <taxon>Pseudomonadati</taxon>
        <taxon>Pseudomonadota</taxon>
        <taxon>Alphaproteobacteria</taxon>
        <taxon>Acetobacterales</taxon>
        <taxon>Acetobacteraceae</taxon>
        <taxon>Rhodovastum</taxon>
    </lineage>
</organism>
<keyword evidence="2" id="KW-1185">Reference proteome</keyword>
<dbReference type="AlphaFoldDB" id="A0A5M6IQU0"/>
<dbReference type="EMBL" id="VWPK01000029">
    <property type="protein sequence ID" value="KAA5610654.1"/>
    <property type="molecule type" value="Genomic_DNA"/>
</dbReference>
<dbReference type="Proteomes" id="UP000325255">
    <property type="component" value="Unassembled WGS sequence"/>
</dbReference>
<evidence type="ECO:0000313" key="1">
    <source>
        <dbReference type="EMBL" id="KAA5610654.1"/>
    </source>
</evidence>
<comment type="caution">
    <text evidence="1">The sequence shown here is derived from an EMBL/GenBank/DDBJ whole genome shotgun (WGS) entry which is preliminary data.</text>
</comment>
<dbReference type="RefSeq" id="WP_150042241.1">
    <property type="nucleotide sequence ID" value="NZ_OW485601.1"/>
</dbReference>
<name>A0A5M6IQU0_9PROT</name>
<protein>
    <submittedName>
        <fullName evidence="1">Uncharacterized protein</fullName>
    </submittedName>
</protein>
<accession>A0A5M6IQU0</accession>
<reference evidence="1 2" key="1">
    <citation type="submission" date="2019-09" db="EMBL/GenBank/DDBJ databases">
        <title>Genome sequence of Rhodovastum atsumiense, a diverse member of the Acetobacteraceae family of non-sulfur purple photosynthetic bacteria.</title>
        <authorList>
            <person name="Meyer T."/>
            <person name="Kyndt J."/>
        </authorList>
    </citation>
    <scope>NUCLEOTIDE SEQUENCE [LARGE SCALE GENOMIC DNA]</scope>
    <source>
        <strain evidence="1 2">DSM 21279</strain>
    </source>
</reference>
<evidence type="ECO:0000313" key="2">
    <source>
        <dbReference type="Proteomes" id="UP000325255"/>
    </source>
</evidence>
<sequence>MYVPDYELLARDLRFDIDTVQPMNRAAVPARLLRFLLETALRIVDFDVGQYLRTNPDVASAFRRNDVTGTWEHFVRFGYFEGRSGQGVAFDKTWYPRKNPDVAKSVRQGKWRFGLAHDEARGAWEWRAPNAGAEADLAQWRDLLAVSTPSRTESAE</sequence>
<gene>
    <name evidence="1" type="ORF">F1189_17925</name>
</gene>
<proteinExistence type="predicted"/>
<dbReference type="OrthoDB" id="452279at2"/>